<evidence type="ECO:0000313" key="7">
    <source>
        <dbReference type="EMBL" id="MBR7742182.1"/>
    </source>
</evidence>
<evidence type="ECO:0000256" key="5">
    <source>
        <dbReference type="ARBA" id="ARBA00023136"/>
    </source>
</evidence>
<evidence type="ECO:0008006" key="9">
    <source>
        <dbReference type="Google" id="ProtNLM"/>
    </source>
</evidence>
<dbReference type="PANTHER" id="PTHR30250:SF11">
    <property type="entry name" value="O-ANTIGEN TRANSPORTER-RELATED"/>
    <property type="match status" value="1"/>
</dbReference>
<feature type="transmembrane region" description="Helical" evidence="6">
    <location>
        <begin position="115"/>
        <end position="135"/>
    </location>
</feature>
<evidence type="ECO:0000256" key="2">
    <source>
        <dbReference type="ARBA" id="ARBA00022475"/>
    </source>
</evidence>
<evidence type="ECO:0000256" key="1">
    <source>
        <dbReference type="ARBA" id="ARBA00004651"/>
    </source>
</evidence>
<protein>
    <recommendedName>
        <fullName evidence="9">Polysaccharide biosynthesis protein</fullName>
    </recommendedName>
</protein>
<dbReference type="PANTHER" id="PTHR30250">
    <property type="entry name" value="PST FAMILY PREDICTED COLANIC ACID TRANSPORTER"/>
    <property type="match status" value="1"/>
</dbReference>
<keyword evidence="2" id="KW-1003">Cell membrane</keyword>
<dbReference type="GO" id="GO:0005886">
    <property type="term" value="C:plasma membrane"/>
    <property type="evidence" value="ECO:0007669"/>
    <property type="project" value="UniProtKB-SubCell"/>
</dbReference>
<dbReference type="InterPro" id="IPR036259">
    <property type="entry name" value="MFS_trans_sf"/>
</dbReference>
<feature type="transmembrane region" description="Helical" evidence="6">
    <location>
        <begin position="323"/>
        <end position="344"/>
    </location>
</feature>
<keyword evidence="4 6" id="KW-1133">Transmembrane helix</keyword>
<evidence type="ECO:0000256" key="3">
    <source>
        <dbReference type="ARBA" id="ARBA00022692"/>
    </source>
</evidence>
<proteinExistence type="predicted"/>
<evidence type="ECO:0000313" key="8">
    <source>
        <dbReference type="Proteomes" id="UP000677016"/>
    </source>
</evidence>
<comment type="caution">
    <text evidence="7">The sequence shown here is derived from an EMBL/GenBank/DDBJ whole genome shotgun (WGS) entry which is preliminary data.</text>
</comment>
<keyword evidence="8" id="KW-1185">Reference proteome</keyword>
<keyword evidence="5 6" id="KW-0472">Membrane</keyword>
<feature type="transmembrane region" description="Helical" evidence="6">
    <location>
        <begin position="47"/>
        <end position="69"/>
    </location>
</feature>
<dbReference type="AlphaFoldDB" id="A0A941D976"/>
<name>A0A941D976_9MICO</name>
<dbReference type="RefSeq" id="WP_211601343.1">
    <property type="nucleotide sequence ID" value="NZ_JAGSNF010000003.1"/>
</dbReference>
<dbReference type="InterPro" id="IPR050833">
    <property type="entry name" value="Poly_Biosynth_Transport"/>
</dbReference>
<evidence type="ECO:0000256" key="6">
    <source>
        <dbReference type="SAM" id="Phobius"/>
    </source>
</evidence>
<reference evidence="7" key="1">
    <citation type="submission" date="2021-04" db="EMBL/GenBank/DDBJ databases">
        <title>Phycicoccus avicenniae sp. nov., a novel endophytic actinomycetes isolated from branch of Avicennia mariana.</title>
        <authorList>
            <person name="Tuo L."/>
        </authorList>
    </citation>
    <scope>NUCLEOTIDE SEQUENCE</scope>
    <source>
        <strain evidence="7">BSK3Z-2</strain>
    </source>
</reference>
<comment type="subcellular location">
    <subcellularLocation>
        <location evidence="1">Cell membrane</location>
        <topology evidence="1">Multi-pass membrane protein</topology>
    </subcellularLocation>
</comment>
<feature type="transmembrane region" description="Helical" evidence="6">
    <location>
        <begin position="351"/>
        <end position="369"/>
    </location>
</feature>
<dbReference type="SUPFAM" id="SSF103473">
    <property type="entry name" value="MFS general substrate transporter"/>
    <property type="match status" value="1"/>
</dbReference>
<feature type="transmembrane region" description="Helical" evidence="6">
    <location>
        <begin position="12"/>
        <end position="35"/>
    </location>
</feature>
<keyword evidence="3 6" id="KW-0812">Transmembrane</keyword>
<evidence type="ECO:0000256" key="4">
    <source>
        <dbReference type="ARBA" id="ARBA00022989"/>
    </source>
</evidence>
<sequence>MSRRTGGMALARGAGLVAVGMTAMNAAAYAFTLLAARALGPDEYSEVAALMGVVLVVNVIALGVQATTARRVAVAGPDRPAGPLVVEGRRAAVALGLLCLALVPVATAVFRLGSWLTAATVAVTAAALTLTGVRLGLAQGRRRWRAFALLSVTSGLGRVVVGGAVLAVLPTALGAMLGVALGALVPVVAGRLLVPDPPPERSGAPKAPGVLREVLRDAHTLLAFFVLTQADVFAARAILPPDESGVYAAGLILAKAVLFLPTFVTVLAYPAMARRRGGRHLHHLGLLVVLGLGLVAVVAVSLLPEVALAFVGGPAYAAVAPDLWLFGLLGTVTAMVQLLVQTALAREHRAAVVWVWAACVLVASALPLVEDGHSLLLVVLGVDAALLAVLLVVTWRDVTEVSATEDDALAEALSRSEGGDGRWVRAVRRARTVRPRR</sequence>
<feature type="transmembrane region" description="Helical" evidence="6">
    <location>
        <begin position="281"/>
        <end position="303"/>
    </location>
</feature>
<gene>
    <name evidence="7" type="ORF">KC207_02600</name>
</gene>
<feature type="transmembrane region" description="Helical" evidence="6">
    <location>
        <begin position="90"/>
        <end position="109"/>
    </location>
</feature>
<dbReference type="EMBL" id="JAGSNF010000003">
    <property type="protein sequence ID" value="MBR7742182.1"/>
    <property type="molecule type" value="Genomic_DNA"/>
</dbReference>
<accession>A0A941D976</accession>
<feature type="transmembrane region" description="Helical" evidence="6">
    <location>
        <begin position="245"/>
        <end position="269"/>
    </location>
</feature>
<feature type="transmembrane region" description="Helical" evidence="6">
    <location>
        <begin position="375"/>
        <end position="395"/>
    </location>
</feature>
<organism evidence="7 8">
    <name type="scientific">Phycicoccus avicenniae</name>
    <dbReference type="NCBI Taxonomy" id="2828860"/>
    <lineage>
        <taxon>Bacteria</taxon>
        <taxon>Bacillati</taxon>
        <taxon>Actinomycetota</taxon>
        <taxon>Actinomycetes</taxon>
        <taxon>Micrococcales</taxon>
        <taxon>Intrasporangiaceae</taxon>
        <taxon>Phycicoccus</taxon>
    </lineage>
</organism>
<dbReference type="Proteomes" id="UP000677016">
    <property type="component" value="Unassembled WGS sequence"/>
</dbReference>